<feature type="non-terminal residue" evidence="3">
    <location>
        <position position="1"/>
    </location>
</feature>
<proteinExistence type="predicted"/>
<feature type="chain" id="PRO_5029792725" evidence="1">
    <location>
        <begin position="23"/>
        <end position="203"/>
    </location>
</feature>
<comment type="caution">
    <text evidence="3">The sequence shown here is derived from an EMBL/GenBank/DDBJ whole genome shotgun (WGS) entry which is preliminary data.</text>
</comment>
<evidence type="ECO:0000313" key="4">
    <source>
        <dbReference type="Proteomes" id="UP000525565"/>
    </source>
</evidence>
<dbReference type="AlphaFoldDB" id="A0A7K7LI07"/>
<evidence type="ECO:0000256" key="1">
    <source>
        <dbReference type="SAM" id="SignalP"/>
    </source>
</evidence>
<feature type="domain" description="Coiled-coil protein 142 C-terminal" evidence="2">
    <location>
        <begin position="9"/>
        <end position="202"/>
    </location>
</feature>
<keyword evidence="4" id="KW-1185">Reference proteome</keyword>
<keyword evidence="1" id="KW-0732">Signal</keyword>
<evidence type="ECO:0000259" key="2">
    <source>
        <dbReference type="Pfam" id="PF14923"/>
    </source>
</evidence>
<dbReference type="InterPro" id="IPR055350">
    <property type="entry name" value="CCDC142_C"/>
</dbReference>
<dbReference type="InterPro" id="IPR026700">
    <property type="entry name" value="CCDC142"/>
</dbReference>
<evidence type="ECO:0000313" key="3">
    <source>
        <dbReference type="EMBL" id="NWZ30139.1"/>
    </source>
</evidence>
<dbReference type="PANTHER" id="PTHR21436">
    <property type="entry name" value="COILED-COIL DOMAIN-CONTAINING PROTEIN 142"/>
    <property type="match status" value="1"/>
</dbReference>
<feature type="signal peptide" evidence="1">
    <location>
        <begin position="1"/>
        <end position="22"/>
    </location>
</feature>
<dbReference type="Pfam" id="PF14923">
    <property type="entry name" value="CCDC142"/>
    <property type="match status" value="1"/>
</dbReference>
<dbReference type="PANTHER" id="PTHR21436:SF2">
    <property type="entry name" value="COILED-COIL DOMAIN-CONTAINING PROTEIN 142"/>
    <property type="match status" value="1"/>
</dbReference>
<accession>A0A7K7LI07</accession>
<dbReference type="Proteomes" id="UP000525565">
    <property type="component" value="Unassembled WGS sequence"/>
</dbReference>
<gene>
    <name evidence="3" type="primary">Ccdc142</name>
    <name evidence="3" type="ORF">ASASCU_R16235</name>
</gene>
<name>A0A7K7LI07_9AVES</name>
<organism evidence="3 4">
    <name type="scientific">Asarcornis scutulata</name>
    <dbReference type="NCBI Taxonomy" id="75869"/>
    <lineage>
        <taxon>Eukaryota</taxon>
        <taxon>Metazoa</taxon>
        <taxon>Chordata</taxon>
        <taxon>Craniata</taxon>
        <taxon>Vertebrata</taxon>
        <taxon>Euteleostomi</taxon>
        <taxon>Archelosauria</taxon>
        <taxon>Archosauria</taxon>
        <taxon>Dinosauria</taxon>
        <taxon>Saurischia</taxon>
        <taxon>Theropoda</taxon>
        <taxon>Coelurosauria</taxon>
        <taxon>Aves</taxon>
        <taxon>Neognathae</taxon>
        <taxon>Galloanserae</taxon>
        <taxon>Anseriformes</taxon>
        <taxon>Anatidae</taxon>
        <taxon>Anatinae</taxon>
        <taxon>Asarcornis</taxon>
    </lineage>
</organism>
<dbReference type="EMBL" id="VZSO01007662">
    <property type="protein sequence ID" value="NWZ30139.1"/>
    <property type="molecule type" value="Genomic_DNA"/>
</dbReference>
<protein>
    <submittedName>
        <fullName evidence="3">CC142 protein</fullName>
    </submittedName>
</protein>
<sequence>SPPGLPCLRLQLLGRCLATVQASCSWLMGKAFQFLASWSLHQFLLVTQGDLQLLKAEMDALVLLVSAAFPEPGDSLQHLAPHQRLRSQQELWLCQQIRSMAASIQQFAGDVLRMFSTDCKRMSAEIFDQTMPLGKHWRVSLRAELPSSPSEYAAAAAQTVLGQVLQGAQLLPRDSQVPTLARVTTAFVEAWLDHILARKIKFR</sequence>
<feature type="non-terminal residue" evidence="3">
    <location>
        <position position="203"/>
    </location>
</feature>
<reference evidence="3 4" key="1">
    <citation type="submission" date="2019-09" db="EMBL/GenBank/DDBJ databases">
        <title>Bird 10,000 Genomes (B10K) Project - Family phase.</title>
        <authorList>
            <person name="Zhang G."/>
        </authorList>
    </citation>
    <scope>NUCLEOTIDE SEQUENCE [LARGE SCALE GENOMIC DNA]</scope>
    <source>
        <strain evidence="3">OUT-0051</strain>
        <tissue evidence="3">Kidney</tissue>
    </source>
</reference>